<evidence type="ECO:0000256" key="2">
    <source>
        <dbReference type="ARBA" id="ARBA00006370"/>
    </source>
</evidence>
<dbReference type="SUPFAM" id="SSF81296">
    <property type="entry name" value="E set domains"/>
    <property type="match status" value="1"/>
</dbReference>
<evidence type="ECO:0000313" key="11">
    <source>
        <dbReference type="Proteomes" id="UP000027195"/>
    </source>
</evidence>
<evidence type="ECO:0000256" key="6">
    <source>
        <dbReference type="ARBA" id="ARBA00022729"/>
    </source>
</evidence>
<proteinExistence type="inferred from homology"/>
<dbReference type="PANTHER" id="PTHR11306:SF0">
    <property type="entry name" value="PHOSPHATIDYLGLYCEROL_PHOSPHATIDYLINOSITOL TRANSFER PROTEIN"/>
    <property type="match status" value="1"/>
</dbReference>
<comment type="subunit">
    <text evidence="3">Monomer.</text>
</comment>
<organism evidence="10 11">
    <name type="scientific">Botryobasidium botryosum (strain FD-172 SS1)</name>
    <dbReference type="NCBI Taxonomy" id="930990"/>
    <lineage>
        <taxon>Eukaryota</taxon>
        <taxon>Fungi</taxon>
        <taxon>Dikarya</taxon>
        <taxon>Basidiomycota</taxon>
        <taxon>Agaricomycotina</taxon>
        <taxon>Agaricomycetes</taxon>
        <taxon>Cantharellales</taxon>
        <taxon>Botryobasidiaceae</taxon>
        <taxon>Botryobasidium</taxon>
    </lineage>
</organism>
<comment type="function">
    <text evidence="1">Catalyzes the intermembrane transfer of phosphatidylglycerol and phosphatidylinositol.</text>
</comment>
<evidence type="ECO:0000256" key="1">
    <source>
        <dbReference type="ARBA" id="ARBA00002053"/>
    </source>
</evidence>
<dbReference type="AlphaFoldDB" id="A0A067M637"/>
<dbReference type="GO" id="GO:0032934">
    <property type="term" value="F:sterol binding"/>
    <property type="evidence" value="ECO:0007669"/>
    <property type="project" value="InterPro"/>
</dbReference>
<dbReference type="OrthoDB" id="6409159at2759"/>
<feature type="domain" description="MD-2-related lipid-recognition" evidence="9">
    <location>
        <begin position="33"/>
        <end position="153"/>
    </location>
</feature>
<evidence type="ECO:0000259" key="9">
    <source>
        <dbReference type="SMART" id="SM00737"/>
    </source>
</evidence>
<evidence type="ECO:0000256" key="7">
    <source>
        <dbReference type="ARBA" id="ARBA00023055"/>
    </source>
</evidence>
<dbReference type="InterPro" id="IPR003172">
    <property type="entry name" value="ML_dom"/>
</dbReference>
<evidence type="ECO:0000256" key="5">
    <source>
        <dbReference type="ARBA" id="ARBA00022448"/>
    </source>
</evidence>
<evidence type="ECO:0000256" key="4">
    <source>
        <dbReference type="ARBA" id="ARBA00016056"/>
    </source>
</evidence>
<dbReference type="PANTHER" id="PTHR11306">
    <property type="entry name" value="NIEMANN PICK TYPE C2 PROTEIN NPC2-RELATED"/>
    <property type="match status" value="1"/>
</dbReference>
<dbReference type="Proteomes" id="UP000027195">
    <property type="component" value="Unassembled WGS sequence"/>
</dbReference>
<name>A0A067M637_BOTB1</name>
<comment type="similarity">
    <text evidence="2">Belongs to the NPC2 family.</text>
</comment>
<evidence type="ECO:0000313" key="10">
    <source>
        <dbReference type="EMBL" id="KDQ11024.1"/>
    </source>
</evidence>
<keyword evidence="5" id="KW-0813">Transport</keyword>
<gene>
    <name evidence="10" type="ORF">BOTBODRAFT_177718</name>
</gene>
<feature type="signal peptide" evidence="8">
    <location>
        <begin position="1"/>
        <end position="17"/>
    </location>
</feature>
<protein>
    <recommendedName>
        <fullName evidence="4">Phosphatidylglycerol/phosphatidylinositol transfer protein</fullName>
    </recommendedName>
</protein>
<feature type="chain" id="PRO_5001644400" description="Phosphatidylglycerol/phosphatidylinositol transfer protein" evidence="8">
    <location>
        <begin position="18"/>
        <end position="157"/>
    </location>
</feature>
<keyword evidence="11" id="KW-1185">Reference proteome</keyword>
<accession>A0A067M637</accession>
<reference evidence="11" key="1">
    <citation type="journal article" date="2014" name="Proc. Natl. Acad. Sci. U.S.A.">
        <title>Extensive sampling of basidiomycete genomes demonstrates inadequacy of the white-rot/brown-rot paradigm for wood decay fungi.</title>
        <authorList>
            <person name="Riley R."/>
            <person name="Salamov A.A."/>
            <person name="Brown D.W."/>
            <person name="Nagy L.G."/>
            <person name="Floudas D."/>
            <person name="Held B.W."/>
            <person name="Levasseur A."/>
            <person name="Lombard V."/>
            <person name="Morin E."/>
            <person name="Otillar R."/>
            <person name="Lindquist E.A."/>
            <person name="Sun H."/>
            <person name="LaButti K.M."/>
            <person name="Schmutz J."/>
            <person name="Jabbour D."/>
            <person name="Luo H."/>
            <person name="Baker S.E."/>
            <person name="Pisabarro A.G."/>
            <person name="Walton J.D."/>
            <person name="Blanchette R.A."/>
            <person name="Henrissat B."/>
            <person name="Martin F."/>
            <person name="Cullen D."/>
            <person name="Hibbett D.S."/>
            <person name="Grigoriev I.V."/>
        </authorList>
    </citation>
    <scope>NUCLEOTIDE SEQUENCE [LARGE SCALE GENOMIC DNA]</scope>
    <source>
        <strain evidence="11">FD-172 SS1</strain>
    </source>
</reference>
<evidence type="ECO:0000256" key="8">
    <source>
        <dbReference type="SAM" id="SignalP"/>
    </source>
</evidence>
<dbReference type="InterPro" id="IPR014756">
    <property type="entry name" value="Ig_E-set"/>
</dbReference>
<keyword evidence="6 8" id="KW-0732">Signal</keyword>
<dbReference type="SMART" id="SM00737">
    <property type="entry name" value="ML"/>
    <property type="match status" value="1"/>
</dbReference>
<dbReference type="InParanoid" id="A0A067M637"/>
<dbReference type="HOGENOM" id="CLU_097982_3_1_1"/>
<dbReference type="Gene3D" id="2.60.40.770">
    <property type="match status" value="1"/>
</dbReference>
<evidence type="ECO:0000256" key="3">
    <source>
        <dbReference type="ARBA" id="ARBA00011245"/>
    </source>
</evidence>
<dbReference type="GO" id="GO:0015918">
    <property type="term" value="P:sterol transport"/>
    <property type="evidence" value="ECO:0007669"/>
    <property type="project" value="InterPro"/>
</dbReference>
<dbReference type="InterPro" id="IPR039670">
    <property type="entry name" value="NPC2-like"/>
</dbReference>
<sequence>MRLTVLSLLTLSLAASAAVVTRSAQKIGYDPGCSKLTDAFQIKSLNSTPADARPGDELTVDIVGTATKIIDNGTTLSVSVNSANNVHIFTKNFDFCSEAKKGNFNIQCPVQPGDVHFTHTFNLPSIIPASHYLLDVTGSTQDKTSFLCANLDVDFSS</sequence>
<dbReference type="EMBL" id="KL198062">
    <property type="protein sequence ID" value="KDQ11024.1"/>
    <property type="molecule type" value="Genomic_DNA"/>
</dbReference>
<dbReference type="Pfam" id="PF02221">
    <property type="entry name" value="E1_DerP2_DerF2"/>
    <property type="match status" value="1"/>
</dbReference>
<keyword evidence="7" id="KW-0445">Lipid transport</keyword>